<dbReference type="RefSeq" id="WP_189127531.1">
    <property type="nucleotide sequence ID" value="NZ_BMNH01000024.1"/>
</dbReference>
<proteinExistence type="predicted"/>
<feature type="transmembrane region" description="Helical" evidence="1">
    <location>
        <begin position="20"/>
        <end position="42"/>
    </location>
</feature>
<keyword evidence="1" id="KW-1133">Transmembrane helix</keyword>
<keyword evidence="1" id="KW-0812">Transmembrane</keyword>
<accession>A0A918DQL7</accession>
<evidence type="ECO:0000313" key="4">
    <source>
        <dbReference type="Proteomes" id="UP000646523"/>
    </source>
</evidence>
<organism evidence="3 4">
    <name type="scientific">Nonomuraea cavernae</name>
    <dbReference type="NCBI Taxonomy" id="2045107"/>
    <lineage>
        <taxon>Bacteria</taxon>
        <taxon>Bacillati</taxon>
        <taxon>Actinomycetota</taxon>
        <taxon>Actinomycetes</taxon>
        <taxon>Streptosporangiales</taxon>
        <taxon>Streptosporangiaceae</taxon>
        <taxon>Nonomuraea</taxon>
    </lineage>
</organism>
<feature type="transmembrane region" description="Helical" evidence="1">
    <location>
        <begin position="63"/>
        <end position="92"/>
    </location>
</feature>
<dbReference type="EMBL" id="BMNH01000024">
    <property type="protein sequence ID" value="GGO78224.1"/>
    <property type="molecule type" value="Genomic_DNA"/>
</dbReference>
<dbReference type="InterPro" id="IPR025565">
    <property type="entry name" value="DUF4328"/>
</dbReference>
<evidence type="ECO:0000313" key="3">
    <source>
        <dbReference type="EMBL" id="GGO78224.1"/>
    </source>
</evidence>
<sequence>MARGENNVRYAQAPPTKAASAVYVTLVAQVLSLGSLVIFEAVRGRRLAAQLAAFGGRPHGADAEAVVGAVTVFAVLVMLVAGTTVAAAIAYLTWLVRARQVNDLSAPSRPVLTAWLVPGLNLVAPPVFVDEVWRGSHPQIDRRVRWLALLGAWWVSWLATLVLVGSRLFESSPGDLTGIGVPELACLSLAALLCAATVRKITDIQRHPAPLAAVQPVRPLVPPAPESAPLGQTG</sequence>
<keyword evidence="4" id="KW-1185">Reference proteome</keyword>
<feature type="transmembrane region" description="Helical" evidence="1">
    <location>
        <begin position="176"/>
        <end position="198"/>
    </location>
</feature>
<reference evidence="3" key="2">
    <citation type="submission" date="2020-09" db="EMBL/GenBank/DDBJ databases">
        <authorList>
            <person name="Sun Q."/>
            <person name="Zhou Y."/>
        </authorList>
    </citation>
    <scope>NUCLEOTIDE SEQUENCE</scope>
    <source>
        <strain evidence="3">CGMCC 4.7368</strain>
    </source>
</reference>
<dbReference type="Proteomes" id="UP000646523">
    <property type="component" value="Unassembled WGS sequence"/>
</dbReference>
<comment type="caution">
    <text evidence="3">The sequence shown here is derived from an EMBL/GenBank/DDBJ whole genome shotgun (WGS) entry which is preliminary data.</text>
</comment>
<keyword evidence="1" id="KW-0472">Membrane</keyword>
<reference evidence="3" key="1">
    <citation type="journal article" date="2014" name="Int. J. Syst. Evol. Microbiol.">
        <title>Complete genome sequence of Corynebacterium casei LMG S-19264T (=DSM 44701T), isolated from a smear-ripened cheese.</title>
        <authorList>
            <consortium name="US DOE Joint Genome Institute (JGI-PGF)"/>
            <person name="Walter F."/>
            <person name="Albersmeier A."/>
            <person name="Kalinowski J."/>
            <person name="Ruckert C."/>
        </authorList>
    </citation>
    <scope>NUCLEOTIDE SEQUENCE</scope>
    <source>
        <strain evidence="3">CGMCC 4.7368</strain>
    </source>
</reference>
<dbReference type="Pfam" id="PF14219">
    <property type="entry name" value="DUF4328"/>
    <property type="match status" value="1"/>
</dbReference>
<evidence type="ECO:0000256" key="1">
    <source>
        <dbReference type="SAM" id="Phobius"/>
    </source>
</evidence>
<gene>
    <name evidence="3" type="ORF">GCM10012289_59730</name>
</gene>
<protein>
    <recommendedName>
        <fullName evidence="2">DUF4328 domain-containing protein</fullName>
    </recommendedName>
</protein>
<name>A0A918DQL7_9ACTN</name>
<evidence type="ECO:0000259" key="2">
    <source>
        <dbReference type="Pfam" id="PF14219"/>
    </source>
</evidence>
<feature type="transmembrane region" description="Helical" evidence="1">
    <location>
        <begin position="144"/>
        <end position="164"/>
    </location>
</feature>
<feature type="domain" description="DUF4328" evidence="2">
    <location>
        <begin position="62"/>
        <end position="203"/>
    </location>
</feature>
<dbReference type="AlphaFoldDB" id="A0A918DQL7"/>